<gene>
    <name evidence="2" type="ORF">ONB1V03_LOCUS8401</name>
</gene>
<protein>
    <recommendedName>
        <fullName evidence="1">PB1 domain-containing protein</fullName>
    </recommendedName>
</protein>
<dbReference type="OrthoDB" id="6511704at2759"/>
<dbReference type="SUPFAM" id="SSF54277">
    <property type="entry name" value="CAD &amp; PB1 domains"/>
    <property type="match status" value="1"/>
</dbReference>
<dbReference type="InterPro" id="IPR034877">
    <property type="entry name" value="PB1_aPKC"/>
</dbReference>
<sequence length="127" mass="14748">MDTELIRVKAAFNGQIMVIYIKDDIYLNDLCNEMRDICRFGSQQSFTMKWVDEEGDPCVISSQAELEEAIRLYEVNKDSEITIHVCHKCRDFPVLGKTRVYTEEGPEDGENIIDLTDIYFRPNDSIE</sequence>
<dbReference type="PROSITE" id="PS51745">
    <property type="entry name" value="PB1"/>
    <property type="match status" value="1"/>
</dbReference>
<accession>A0A7R9QMM4</accession>
<proteinExistence type="predicted"/>
<dbReference type="Proteomes" id="UP000728032">
    <property type="component" value="Unassembled WGS sequence"/>
</dbReference>
<reference evidence="2" key="1">
    <citation type="submission" date="2020-11" db="EMBL/GenBank/DDBJ databases">
        <authorList>
            <person name="Tran Van P."/>
        </authorList>
    </citation>
    <scope>NUCLEOTIDE SEQUENCE</scope>
</reference>
<evidence type="ECO:0000313" key="2">
    <source>
        <dbReference type="EMBL" id="CAD7651645.1"/>
    </source>
</evidence>
<dbReference type="InterPro" id="IPR053793">
    <property type="entry name" value="PB1-like"/>
</dbReference>
<evidence type="ECO:0000259" key="1">
    <source>
        <dbReference type="PROSITE" id="PS51745"/>
    </source>
</evidence>
<name>A0A7R9QMM4_9ACAR</name>
<feature type="domain" description="PB1" evidence="1">
    <location>
        <begin position="5"/>
        <end position="88"/>
    </location>
</feature>
<dbReference type="InterPro" id="IPR000270">
    <property type="entry name" value="PB1_dom"/>
</dbReference>
<dbReference type="AlphaFoldDB" id="A0A7R9QMM4"/>
<evidence type="ECO:0000313" key="3">
    <source>
        <dbReference type="Proteomes" id="UP000728032"/>
    </source>
</evidence>
<dbReference type="SMART" id="SM00666">
    <property type="entry name" value="PB1"/>
    <property type="match status" value="1"/>
</dbReference>
<dbReference type="Gene3D" id="3.10.20.90">
    <property type="entry name" value="Phosphatidylinositol 3-kinase Catalytic Subunit, Chain A, domain 1"/>
    <property type="match status" value="1"/>
</dbReference>
<dbReference type="CDD" id="cd06404">
    <property type="entry name" value="PB1_aPKC"/>
    <property type="match status" value="1"/>
</dbReference>
<keyword evidence="3" id="KW-1185">Reference proteome</keyword>
<dbReference type="EMBL" id="OC919610">
    <property type="protein sequence ID" value="CAD7651645.1"/>
    <property type="molecule type" value="Genomic_DNA"/>
</dbReference>
<dbReference type="FunFam" id="3.10.20.90:FF:000071">
    <property type="entry name" value="Protein kinase C"/>
    <property type="match status" value="1"/>
</dbReference>
<organism evidence="2">
    <name type="scientific">Oppiella nova</name>
    <dbReference type="NCBI Taxonomy" id="334625"/>
    <lineage>
        <taxon>Eukaryota</taxon>
        <taxon>Metazoa</taxon>
        <taxon>Ecdysozoa</taxon>
        <taxon>Arthropoda</taxon>
        <taxon>Chelicerata</taxon>
        <taxon>Arachnida</taxon>
        <taxon>Acari</taxon>
        <taxon>Acariformes</taxon>
        <taxon>Sarcoptiformes</taxon>
        <taxon>Oribatida</taxon>
        <taxon>Brachypylina</taxon>
        <taxon>Oppioidea</taxon>
        <taxon>Oppiidae</taxon>
        <taxon>Oppiella</taxon>
    </lineage>
</organism>
<dbReference type="Pfam" id="PF00564">
    <property type="entry name" value="PB1"/>
    <property type="match status" value="1"/>
</dbReference>
<dbReference type="EMBL" id="CAJPVJ010004785">
    <property type="protein sequence ID" value="CAG2168917.1"/>
    <property type="molecule type" value="Genomic_DNA"/>
</dbReference>